<dbReference type="HAMAP" id="MF_03002">
    <property type="entry name" value="eIF3c"/>
    <property type="match status" value="1"/>
</dbReference>
<comment type="function">
    <text evidence="4">Component of the eukaryotic translation initiation factor 3 (eIF-3) complex, which is involved in protein synthesis of a specialized repertoire of mRNAs and, together with other initiation factors, stimulates binding of mRNA and methionyl-tRNAi to the 40S ribosome. The eIF-3 complex specifically targets and initiates translation of a subset of mRNAs involved in cell proliferation.</text>
</comment>
<dbReference type="InterPro" id="IPR058999">
    <property type="entry name" value="EIF3CL_C"/>
</dbReference>
<feature type="region of interest" description="Disordered" evidence="5">
    <location>
        <begin position="1"/>
        <end position="45"/>
    </location>
</feature>
<evidence type="ECO:0000259" key="6">
    <source>
        <dbReference type="PROSITE" id="PS50250"/>
    </source>
</evidence>
<keyword evidence="8" id="KW-1185">Reference proteome</keyword>
<evidence type="ECO:0000256" key="4">
    <source>
        <dbReference type="HAMAP-Rule" id="MF_03002"/>
    </source>
</evidence>
<evidence type="ECO:0000256" key="1">
    <source>
        <dbReference type="ARBA" id="ARBA00022490"/>
    </source>
</evidence>
<evidence type="ECO:0000256" key="3">
    <source>
        <dbReference type="ARBA" id="ARBA00022917"/>
    </source>
</evidence>
<dbReference type="SMART" id="SM00088">
    <property type="entry name" value="PINT"/>
    <property type="match status" value="1"/>
</dbReference>
<dbReference type="PANTHER" id="PTHR13937:SF0">
    <property type="entry name" value="EUKARYOTIC TRANSLATION INITIATION FACTOR 3 SUBUNIT C-RELATED"/>
    <property type="match status" value="1"/>
</dbReference>
<feature type="compositionally biased region" description="Acidic residues" evidence="5">
    <location>
        <begin position="162"/>
        <end position="185"/>
    </location>
</feature>
<dbReference type="AlphaFoldDB" id="A0A1D1UXC4"/>
<comment type="subunit">
    <text evidence="4">Component of the eukaryotic translation initiation factor 3 (eIF-3) complex.</text>
</comment>
<reference evidence="7 8" key="1">
    <citation type="journal article" date="2016" name="Nat. Commun.">
        <title>Extremotolerant tardigrade genome and improved radiotolerance of human cultured cells by tardigrade-unique protein.</title>
        <authorList>
            <person name="Hashimoto T."/>
            <person name="Horikawa D.D."/>
            <person name="Saito Y."/>
            <person name="Kuwahara H."/>
            <person name="Kozuka-Hata H."/>
            <person name="Shin-I T."/>
            <person name="Minakuchi Y."/>
            <person name="Ohishi K."/>
            <person name="Motoyama A."/>
            <person name="Aizu T."/>
            <person name="Enomoto A."/>
            <person name="Kondo K."/>
            <person name="Tanaka S."/>
            <person name="Hara Y."/>
            <person name="Koshikawa S."/>
            <person name="Sagara H."/>
            <person name="Miura T."/>
            <person name="Yokobori S."/>
            <person name="Miyagawa K."/>
            <person name="Suzuki Y."/>
            <person name="Kubo T."/>
            <person name="Oyama M."/>
            <person name="Kohara Y."/>
            <person name="Fujiyama A."/>
            <person name="Arakawa K."/>
            <person name="Katayama T."/>
            <person name="Toyoda A."/>
            <person name="Kunieda T."/>
        </authorList>
    </citation>
    <scope>NUCLEOTIDE SEQUENCE [LARGE SCALE GENOMIC DNA]</scope>
    <source>
        <strain evidence="7 8">YOKOZUNA-1</strain>
    </source>
</reference>
<evidence type="ECO:0000313" key="7">
    <source>
        <dbReference type="EMBL" id="GAU91083.1"/>
    </source>
</evidence>
<proteinExistence type="inferred from homology"/>
<evidence type="ECO:0000256" key="2">
    <source>
        <dbReference type="ARBA" id="ARBA00022540"/>
    </source>
</evidence>
<dbReference type="PANTHER" id="PTHR13937">
    <property type="entry name" value="EUKARYOTIC TRANSLATION INITATION FACTOR 3, SUBUNIT 8 EIF3S8 -RELATED"/>
    <property type="match status" value="1"/>
</dbReference>
<feature type="region of interest" description="Disordered" evidence="5">
    <location>
        <begin position="841"/>
        <end position="914"/>
    </location>
</feature>
<dbReference type="Pfam" id="PF05470">
    <property type="entry name" value="eIF-3c_N"/>
    <property type="match status" value="1"/>
</dbReference>
<name>A0A1D1UXC4_RAMVA</name>
<dbReference type="InterPro" id="IPR000717">
    <property type="entry name" value="PCI_dom"/>
</dbReference>
<dbReference type="GO" id="GO:0003723">
    <property type="term" value="F:RNA binding"/>
    <property type="evidence" value="ECO:0007669"/>
    <property type="project" value="InterPro"/>
</dbReference>
<evidence type="ECO:0000256" key="5">
    <source>
        <dbReference type="SAM" id="MobiDB-lite"/>
    </source>
</evidence>
<keyword evidence="1 4" id="KW-0963">Cytoplasm</keyword>
<dbReference type="GO" id="GO:0033290">
    <property type="term" value="C:eukaryotic 48S preinitiation complex"/>
    <property type="evidence" value="ECO:0007669"/>
    <property type="project" value="UniProtKB-UniRule"/>
</dbReference>
<dbReference type="OrthoDB" id="29647at2759"/>
<comment type="similarity">
    <text evidence="4">Belongs to the eIF-3 subunit C family.</text>
</comment>
<feature type="compositionally biased region" description="Basic residues" evidence="5">
    <location>
        <begin position="256"/>
        <end position="270"/>
    </location>
</feature>
<feature type="region of interest" description="Disordered" evidence="5">
    <location>
        <begin position="156"/>
        <end position="279"/>
    </location>
</feature>
<feature type="compositionally biased region" description="Basic and acidic residues" evidence="5">
    <location>
        <begin position="1"/>
        <end position="11"/>
    </location>
</feature>
<protein>
    <recommendedName>
        <fullName evidence="4">Eukaryotic translation initiation factor 3 subunit C</fullName>
        <shortName evidence="4">eIF3c</shortName>
    </recommendedName>
    <alternativeName>
        <fullName evidence="4">Eukaryotic translation initiation factor 3 subunit 8</fullName>
    </alternativeName>
</protein>
<keyword evidence="2 4" id="KW-0396">Initiation factor</keyword>
<dbReference type="EMBL" id="BDGG01000002">
    <property type="protein sequence ID" value="GAU91083.1"/>
    <property type="molecule type" value="Genomic_DNA"/>
</dbReference>
<dbReference type="PROSITE" id="PS50250">
    <property type="entry name" value="PCI"/>
    <property type="match status" value="1"/>
</dbReference>
<feature type="compositionally biased region" description="Acidic residues" evidence="5">
    <location>
        <begin position="204"/>
        <end position="229"/>
    </location>
</feature>
<feature type="domain" description="PCI" evidence="6">
    <location>
        <begin position="637"/>
        <end position="813"/>
    </location>
</feature>
<organism evidence="7 8">
    <name type="scientific">Ramazzottius varieornatus</name>
    <name type="common">Water bear</name>
    <name type="synonym">Tardigrade</name>
    <dbReference type="NCBI Taxonomy" id="947166"/>
    <lineage>
        <taxon>Eukaryota</taxon>
        <taxon>Metazoa</taxon>
        <taxon>Ecdysozoa</taxon>
        <taxon>Tardigrada</taxon>
        <taxon>Eutardigrada</taxon>
        <taxon>Parachela</taxon>
        <taxon>Hypsibioidea</taxon>
        <taxon>Ramazzottiidae</taxon>
        <taxon>Ramazzottius</taxon>
    </lineage>
</organism>
<accession>A0A1D1UXC4</accession>
<feature type="compositionally biased region" description="Polar residues" evidence="5">
    <location>
        <begin position="890"/>
        <end position="914"/>
    </location>
</feature>
<dbReference type="Pfam" id="PF26569">
    <property type="entry name" value="EIF3CL_C"/>
    <property type="match status" value="1"/>
</dbReference>
<dbReference type="InterPro" id="IPR036390">
    <property type="entry name" value="WH_DNA-bd_sf"/>
</dbReference>
<keyword evidence="3 4" id="KW-0648">Protein biosynthesis</keyword>
<comment type="caution">
    <text evidence="7">The sequence shown here is derived from an EMBL/GenBank/DDBJ whole genome shotgun (WGS) entry which is preliminary data.</text>
</comment>
<gene>
    <name evidence="7" type="primary">RvY_03405</name>
    <name evidence="7" type="synonym">RvY_03405.1</name>
    <name evidence="7" type="ORF">RvY_03405-1</name>
</gene>
<dbReference type="SUPFAM" id="SSF46785">
    <property type="entry name" value="Winged helix' DNA-binding domain"/>
    <property type="match status" value="1"/>
</dbReference>
<dbReference type="InterPro" id="IPR027516">
    <property type="entry name" value="EIF3C"/>
</dbReference>
<dbReference type="GO" id="GO:0031369">
    <property type="term" value="F:translation initiation factor binding"/>
    <property type="evidence" value="ECO:0007669"/>
    <property type="project" value="InterPro"/>
</dbReference>
<sequence length="914" mass="105655">MSRFFAGKDSDTETESEVSDEEHVQPVAKSKAYQGDFSDDDEETKRVVRTAKDKRFEEIRNVIKNVKNSKKIKDVGKVLEEFDQLTRAFAKSQKVIEKEGVPVFYVRTLVDLEDFVNQSWAEKATLSKLNIKALGSLRSKFRKYVKDFEGQMASFRLNPVASEEENVQGEEEEEEDEDETTDEEGGMTTAKKAKGAKAKKGSDEMDEDEDEDMDWDTDSETSETDSEDEERYKNDPAARFLKRPGDEEKQREKEKQKKKTVGNRPGHMRQRRAEVDEEGWTTMTDKPKLFSKDAEINHGVVLKKLGEIMSQRGKKSTDRQEQIELIEELRVVARRAGLGEAIELKLMLSLISSIFDYNPNMATNMKAEVWRRLLETMGQLVKFLNEHSHMEVLENIADDEENVSDPTLPYRVHGLPLALIERMDDEFTRILQNTDAHSPDYVENLKNEAKVVAIIEGMQAYMEGKKANSEDMCRIYERRIAHIYYKIDYKFMEGSKKGTAAQAVAGSSVEVLERLCAYIYNQDMTDRTRLRAILMRVYHAALHDQWYEARDLMLMSKAQDNISHADPPTQVLYNRAMVQLGISAFRAGNINEAHNALMDIQSSGRPKELLAQGLLPVRQHERSPEQEKIEKRRQMPFHMHINLDVLECVYLVSAMFIEVPYLAAHENEQRRRIISKYFYHSMKQSERHALSGPPETLPEYVIAASKAMKTGDWKRCKDLILSDKLNKRVWNFFYEADKIRSMLAARLQQCSLRCFMFSNSAFYDAISVKTLSQMFDLTKEEILSVMGKMIVTEDLAASVDEPSQTVIMHRTEPSRVQQLALQLSDKLSLFVETNEKLLDMKTPNNQRAKTWTDRRQHQGGQGQGHGQAAYQERQHGADRQHHTYQDRGHNNYQPRQHNNYNDRQYNHYNDLSAY</sequence>
<dbReference type="GO" id="GO:0005852">
    <property type="term" value="C:eukaryotic translation initiation factor 3 complex"/>
    <property type="evidence" value="ECO:0007669"/>
    <property type="project" value="UniProtKB-UniRule"/>
</dbReference>
<dbReference type="GO" id="GO:0001732">
    <property type="term" value="P:formation of cytoplasmic translation initiation complex"/>
    <property type="evidence" value="ECO:0007669"/>
    <property type="project" value="UniProtKB-UniRule"/>
</dbReference>
<dbReference type="GO" id="GO:0016282">
    <property type="term" value="C:eukaryotic 43S preinitiation complex"/>
    <property type="evidence" value="ECO:0007669"/>
    <property type="project" value="UniProtKB-UniRule"/>
</dbReference>
<dbReference type="GO" id="GO:0003743">
    <property type="term" value="F:translation initiation factor activity"/>
    <property type="evidence" value="ECO:0007669"/>
    <property type="project" value="UniProtKB-UniRule"/>
</dbReference>
<comment type="subcellular location">
    <subcellularLocation>
        <location evidence="4">Cytoplasm</location>
    </subcellularLocation>
</comment>
<feature type="compositionally biased region" description="Basic and acidic residues" evidence="5">
    <location>
        <begin position="872"/>
        <end position="889"/>
    </location>
</feature>
<dbReference type="STRING" id="947166.A0A1D1UXC4"/>
<evidence type="ECO:0000313" key="8">
    <source>
        <dbReference type="Proteomes" id="UP000186922"/>
    </source>
</evidence>
<dbReference type="Proteomes" id="UP000186922">
    <property type="component" value="Unassembled WGS sequence"/>
</dbReference>
<dbReference type="InterPro" id="IPR008905">
    <property type="entry name" value="EIF3C_N_dom"/>
</dbReference>
<dbReference type="Pfam" id="PF01399">
    <property type="entry name" value="PCI"/>
    <property type="match status" value="1"/>
</dbReference>
<feature type="compositionally biased region" description="Basic and acidic residues" evidence="5">
    <location>
        <begin position="243"/>
        <end position="255"/>
    </location>
</feature>